<organism evidence="2 3">
    <name type="scientific">Chelatococcus sambhunathii</name>
    <dbReference type="NCBI Taxonomy" id="363953"/>
    <lineage>
        <taxon>Bacteria</taxon>
        <taxon>Pseudomonadati</taxon>
        <taxon>Pseudomonadota</taxon>
        <taxon>Alphaproteobacteria</taxon>
        <taxon>Hyphomicrobiales</taxon>
        <taxon>Chelatococcaceae</taxon>
        <taxon>Chelatococcus</taxon>
    </lineage>
</organism>
<comment type="caution">
    <text evidence="2">The sequence shown here is derived from an EMBL/GenBank/DDBJ whole genome shotgun (WGS) entry which is preliminary data.</text>
</comment>
<sequence length="251" mass="27955">MNTPEAGTFNEGVQRLIERVECRLLVTEEEKRAAYRLRYDAYLREGAILPNDEAVIVDRFDRTSNNHTFGCFIDGELASSVRLGYGTSESCDVPAMAAFPDVLGPIMAAPGRSLIDPTRFVLDEAHARLYPKLAYVTLRLAWLVSDHLVVDYTLASVRTEHQAFYRRFYGHTLLCDARPYASLIKPLSLMLLPCRQSRTRGLTRYPFLASTREEFLALWPGPFGPAAPLIAPAPAAPMFGHVLAHAPMSLG</sequence>
<keyword evidence="3" id="KW-1185">Reference proteome</keyword>
<feature type="domain" description="N-acyl amino acid synthase FeeM catalytic core" evidence="1">
    <location>
        <begin position="33"/>
        <end position="192"/>
    </location>
</feature>
<evidence type="ECO:0000313" key="2">
    <source>
        <dbReference type="EMBL" id="MDR4307311.1"/>
    </source>
</evidence>
<dbReference type="RefSeq" id="WP_309392055.1">
    <property type="nucleotide sequence ID" value="NZ_JADBEO010000023.1"/>
</dbReference>
<dbReference type="InterPro" id="IPR054597">
    <property type="entry name" value="FeeM_cat"/>
</dbReference>
<name>A0ABU1DGX2_9HYPH</name>
<dbReference type="InterPro" id="IPR016181">
    <property type="entry name" value="Acyl_CoA_acyltransferase"/>
</dbReference>
<reference evidence="2" key="1">
    <citation type="submission" date="2020-10" db="EMBL/GenBank/DDBJ databases">
        <authorList>
            <person name="Abbas A."/>
            <person name="Razzaq R."/>
            <person name="Waqas M."/>
            <person name="Abbas N."/>
            <person name="Nielsen T.K."/>
            <person name="Hansen L.H."/>
            <person name="Hussain S."/>
            <person name="Shahid M."/>
        </authorList>
    </citation>
    <scope>NUCLEOTIDE SEQUENCE</scope>
    <source>
        <strain evidence="2">S14</strain>
    </source>
</reference>
<accession>A0ABU1DGX2</accession>
<proteinExistence type="predicted"/>
<evidence type="ECO:0000313" key="3">
    <source>
        <dbReference type="Proteomes" id="UP001181622"/>
    </source>
</evidence>
<protein>
    <recommendedName>
        <fullName evidence="1">N-acyl amino acid synthase FeeM catalytic core domain-containing protein</fullName>
    </recommendedName>
</protein>
<dbReference type="Pfam" id="PF21926">
    <property type="entry name" value="FeeM"/>
    <property type="match status" value="1"/>
</dbReference>
<gene>
    <name evidence="2" type="ORF">IHQ68_11855</name>
</gene>
<dbReference type="EMBL" id="JADBEO010000023">
    <property type="protein sequence ID" value="MDR4307311.1"/>
    <property type="molecule type" value="Genomic_DNA"/>
</dbReference>
<evidence type="ECO:0000259" key="1">
    <source>
        <dbReference type="Pfam" id="PF21926"/>
    </source>
</evidence>
<dbReference type="SUPFAM" id="SSF55729">
    <property type="entry name" value="Acyl-CoA N-acyltransferases (Nat)"/>
    <property type="match status" value="1"/>
</dbReference>
<dbReference type="Proteomes" id="UP001181622">
    <property type="component" value="Unassembled WGS sequence"/>
</dbReference>
<dbReference type="Gene3D" id="3.40.630.30">
    <property type="match status" value="1"/>
</dbReference>